<dbReference type="InterPro" id="IPR050678">
    <property type="entry name" value="DNA_Partitioning_ATPase"/>
</dbReference>
<dbReference type="PANTHER" id="PTHR13696:SF52">
    <property type="entry name" value="PARA FAMILY PROTEIN CT_582"/>
    <property type="match status" value="1"/>
</dbReference>
<gene>
    <name evidence="2" type="ORF">SAMN06269173_110144</name>
</gene>
<accession>A0A239A2G2</accession>
<dbReference type="RefSeq" id="WP_089333814.1">
    <property type="nucleotide sequence ID" value="NZ_FZNS01000010.1"/>
</dbReference>
<dbReference type="Proteomes" id="UP000198310">
    <property type="component" value="Unassembled WGS sequence"/>
</dbReference>
<dbReference type="Pfam" id="PF13614">
    <property type="entry name" value="AAA_31"/>
    <property type="match status" value="1"/>
</dbReference>
<keyword evidence="3" id="KW-1185">Reference proteome</keyword>
<dbReference type="InterPro" id="IPR025669">
    <property type="entry name" value="AAA_dom"/>
</dbReference>
<dbReference type="PANTHER" id="PTHR13696">
    <property type="entry name" value="P-LOOP CONTAINING NUCLEOSIDE TRIPHOSPHATE HYDROLASE"/>
    <property type="match status" value="1"/>
</dbReference>
<dbReference type="AlphaFoldDB" id="A0A239A2G2"/>
<dbReference type="InterPro" id="IPR027417">
    <property type="entry name" value="P-loop_NTPase"/>
</dbReference>
<name>A0A239A2G2_9BACT</name>
<organism evidence="2 3">
    <name type="scientific">Hymenobacter mucosus</name>
    <dbReference type="NCBI Taxonomy" id="1411120"/>
    <lineage>
        <taxon>Bacteria</taxon>
        <taxon>Pseudomonadati</taxon>
        <taxon>Bacteroidota</taxon>
        <taxon>Cytophagia</taxon>
        <taxon>Cytophagales</taxon>
        <taxon>Hymenobacteraceae</taxon>
        <taxon>Hymenobacter</taxon>
    </lineage>
</organism>
<feature type="domain" description="AAA" evidence="1">
    <location>
        <begin position="9"/>
        <end position="197"/>
    </location>
</feature>
<dbReference type="SUPFAM" id="SSF52540">
    <property type="entry name" value="P-loop containing nucleoside triphosphate hydrolases"/>
    <property type="match status" value="1"/>
</dbReference>
<evidence type="ECO:0000313" key="3">
    <source>
        <dbReference type="Proteomes" id="UP000198310"/>
    </source>
</evidence>
<protein>
    <submittedName>
        <fullName evidence="2">Chromosome partitioning protein</fullName>
    </submittedName>
</protein>
<dbReference type="EMBL" id="FZNS01000010">
    <property type="protein sequence ID" value="SNR89689.1"/>
    <property type="molecule type" value="Genomic_DNA"/>
</dbReference>
<dbReference type="CDD" id="cd02042">
    <property type="entry name" value="ParAB_family"/>
    <property type="match status" value="1"/>
</dbReference>
<evidence type="ECO:0000259" key="1">
    <source>
        <dbReference type="Pfam" id="PF13614"/>
    </source>
</evidence>
<proteinExistence type="predicted"/>
<dbReference type="Gene3D" id="3.40.50.300">
    <property type="entry name" value="P-loop containing nucleotide triphosphate hydrolases"/>
    <property type="match status" value="1"/>
</dbReference>
<sequence>MDNQQRTCRVVAVTNNKGGVGKTSSTVAIGSILQTMGYRVLLVDLDPQANMTTHLAGSGVEFEQHIGDVLAGSASIQDLVLTYAPQSENADEQAPEEVTPGLDFVPSSYQLNLYEKGITKKAQYASLLRQALRPIRPYYDFILLDTPPTLQTYTLVSLVAADAYVIPAEPEKFSYDGVKAVIEAAADVKDMLNPSLELLGIFFTRYNPKLRNSTHDLVVSTITSSFGEEVMLPNVRKDAAMPKAQVAARTIMDFAPHSNSAIDYHALTAELLTRLP</sequence>
<reference evidence="3" key="1">
    <citation type="submission" date="2017-06" db="EMBL/GenBank/DDBJ databases">
        <authorList>
            <person name="Varghese N."/>
            <person name="Submissions S."/>
        </authorList>
    </citation>
    <scope>NUCLEOTIDE SEQUENCE [LARGE SCALE GENOMIC DNA]</scope>
    <source>
        <strain evidence="3">DSM 28041</strain>
    </source>
</reference>
<evidence type="ECO:0000313" key="2">
    <source>
        <dbReference type="EMBL" id="SNR89689.1"/>
    </source>
</evidence>